<dbReference type="Pfam" id="PF02517">
    <property type="entry name" value="Rce1-like"/>
    <property type="match status" value="1"/>
</dbReference>
<sequence length="203" mass="22411">MNSIRELPISNIRVLIGALFLIAGFSSLMFISWAWWGLFLGGILAWITVFGKDSKKAFVAPRALWLIPIGAVSYLILGMLTGLLSVQLGFEWSANPASGHLGQLALMIPFMLLGEELLGIGILEAARNKGLSLVSSTLWSALIFAFLHIPSYWDGSFFSTLVHVILLQGVARIIFNFVYIKTGKSIWGSWLTHMLVDFFALSF</sequence>
<dbReference type="GO" id="GO:0004175">
    <property type="term" value="F:endopeptidase activity"/>
    <property type="evidence" value="ECO:0007669"/>
    <property type="project" value="UniProtKB-ARBA"/>
</dbReference>
<keyword evidence="1" id="KW-1133">Transmembrane helix</keyword>
<evidence type="ECO:0000313" key="3">
    <source>
        <dbReference type="EMBL" id="ODP27160.1"/>
    </source>
</evidence>
<evidence type="ECO:0000313" key="4">
    <source>
        <dbReference type="Proteomes" id="UP000094578"/>
    </source>
</evidence>
<name>A0A1E3L2H0_9BACL</name>
<evidence type="ECO:0000256" key="1">
    <source>
        <dbReference type="SAM" id="Phobius"/>
    </source>
</evidence>
<feature type="transmembrane region" description="Helical" evidence="1">
    <location>
        <begin position="130"/>
        <end position="149"/>
    </location>
</feature>
<feature type="transmembrane region" description="Helical" evidence="1">
    <location>
        <begin position="161"/>
        <end position="180"/>
    </location>
</feature>
<keyword evidence="1" id="KW-0812">Transmembrane</keyword>
<dbReference type="STRING" id="1886670.PTI45_03481"/>
<feature type="transmembrane region" description="Helical" evidence="1">
    <location>
        <begin position="104"/>
        <end position="123"/>
    </location>
</feature>
<reference evidence="3 4" key="1">
    <citation type="submission" date="2016-08" db="EMBL/GenBank/DDBJ databases">
        <title>Genome sequencing of Paenibacillus sp. TI45-13ar, isolated from Korean traditional nuruk.</title>
        <authorList>
            <person name="Kim S.-J."/>
        </authorList>
    </citation>
    <scope>NUCLEOTIDE SEQUENCE [LARGE SCALE GENOMIC DNA]</scope>
    <source>
        <strain evidence="3 4">TI45-13ar</strain>
    </source>
</reference>
<protein>
    <recommendedName>
        <fullName evidence="2">CAAX prenyl protease 2/Lysostaphin resistance protein A-like domain-containing protein</fullName>
    </recommendedName>
</protein>
<keyword evidence="1" id="KW-0472">Membrane</keyword>
<dbReference type="InterPro" id="IPR003675">
    <property type="entry name" value="Rce1/LyrA-like_dom"/>
</dbReference>
<proteinExistence type="predicted"/>
<feature type="transmembrane region" description="Helical" evidence="1">
    <location>
        <begin position="63"/>
        <end position="84"/>
    </location>
</feature>
<comment type="caution">
    <text evidence="3">The sequence shown here is derived from an EMBL/GenBank/DDBJ whole genome shotgun (WGS) entry which is preliminary data.</text>
</comment>
<organism evidence="3 4">
    <name type="scientific">Paenibacillus nuruki</name>
    <dbReference type="NCBI Taxonomy" id="1886670"/>
    <lineage>
        <taxon>Bacteria</taxon>
        <taxon>Bacillati</taxon>
        <taxon>Bacillota</taxon>
        <taxon>Bacilli</taxon>
        <taxon>Bacillales</taxon>
        <taxon>Paenibacillaceae</taxon>
        <taxon>Paenibacillus</taxon>
    </lineage>
</organism>
<feature type="transmembrane region" description="Helical" evidence="1">
    <location>
        <begin position="12"/>
        <end position="28"/>
    </location>
</feature>
<dbReference type="GO" id="GO:0080120">
    <property type="term" value="P:CAAX-box protein maturation"/>
    <property type="evidence" value="ECO:0007669"/>
    <property type="project" value="UniProtKB-ARBA"/>
</dbReference>
<gene>
    <name evidence="3" type="ORF">PTI45_03481</name>
</gene>
<dbReference type="Proteomes" id="UP000094578">
    <property type="component" value="Unassembled WGS sequence"/>
</dbReference>
<feature type="domain" description="CAAX prenyl protease 2/Lysostaphin resistance protein A-like" evidence="2">
    <location>
        <begin position="102"/>
        <end position="199"/>
    </location>
</feature>
<dbReference type="EMBL" id="MDER01000066">
    <property type="protein sequence ID" value="ODP27160.1"/>
    <property type="molecule type" value="Genomic_DNA"/>
</dbReference>
<dbReference type="AlphaFoldDB" id="A0A1E3L2H0"/>
<keyword evidence="4" id="KW-1185">Reference proteome</keyword>
<feature type="transmembrane region" description="Helical" evidence="1">
    <location>
        <begin position="34"/>
        <end position="51"/>
    </location>
</feature>
<accession>A0A1E3L2H0</accession>
<dbReference type="RefSeq" id="WP_069328878.1">
    <property type="nucleotide sequence ID" value="NZ_MDER01000066.1"/>
</dbReference>
<dbReference type="PATRIC" id="fig|1886670.3.peg.3539"/>
<evidence type="ECO:0000259" key="2">
    <source>
        <dbReference type="Pfam" id="PF02517"/>
    </source>
</evidence>